<dbReference type="PANTHER" id="PTHR34598:SF1">
    <property type="entry name" value="PUTATIVE (AFU_ORTHOLOGUE AFUA_3G13140)-RELATED"/>
    <property type="match status" value="1"/>
</dbReference>
<dbReference type="InterPro" id="IPR044053">
    <property type="entry name" value="AsaB-like"/>
</dbReference>
<proteinExistence type="inferred from homology"/>
<dbReference type="EMBL" id="JAWCUI010000008">
    <property type="protein sequence ID" value="KAL1901072.1"/>
    <property type="molecule type" value="Genomic_DNA"/>
</dbReference>
<evidence type="ECO:0000313" key="3">
    <source>
        <dbReference type="Proteomes" id="UP001583186"/>
    </source>
</evidence>
<sequence length="278" mass="31261">MHAIDIIPRGPVAAELLFYQPPKDGSAPYDYVGKAPDGDVQQNFSEAPKTVEIDDIRGREEGFNIDADGFQAISDDIHGDSPVVDFLDEESIKSKYYAEVKELIRQQIPCVTKVTIFDHTIRRSAPGAKRGPVTAVHVDQTARSGPWRVELHDHDDAQELLKGRVRIINVWRPLNGPVRGFHLAIASRKTVAIDDLVPVEHRYPDRIGETAAVRHNPNQQFYYWSGMANDERLFIKCYDSNDGEGPQGVPHAAFIDSRATEKERYRESIEVRTIVYGG</sequence>
<reference evidence="2 3" key="1">
    <citation type="journal article" date="2024" name="IMA Fungus">
        <title>IMA Genome - F19 : A genome assembly and annotation guide to empower mycologists, including annotated draft genome sequences of Ceratocystis pirilliformis, Diaporthe australafricana, Fusarium ophioides, Paecilomyces lecythidis, and Sporothrix stenoceras.</title>
        <authorList>
            <person name="Aylward J."/>
            <person name="Wilson A.M."/>
            <person name="Visagie C.M."/>
            <person name="Spraker J."/>
            <person name="Barnes I."/>
            <person name="Buitendag C."/>
            <person name="Ceriani C."/>
            <person name="Del Mar Angel L."/>
            <person name="du Plessis D."/>
            <person name="Fuchs T."/>
            <person name="Gasser K."/>
            <person name="Kramer D."/>
            <person name="Li W."/>
            <person name="Munsamy K."/>
            <person name="Piso A."/>
            <person name="Price J.L."/>
            <person name="Sonnekus B."/>
            <person name="Thomas C."/>
            <person name="van der Nest A."/>
            <person name="van Dijk A."/>
            <person name="van Heerden A."/>
            <person name="van Vuuren N."/>
            <person name="Yilmaz N."/>
            <person name="Duong T.A."/>
            <person name="van der Merwe N.A."/>
            <person name="Wingfield M.J."/>
            <person name="Wingfield B.D."/>
        </authorList>
    </citation>
    <scope>NUCLEOTIDE SEQUENCE [LARGE SCALE GENOMIC DNA]</scope>
    <source>
        <strain evidence="2 3">CMW 5346</strain>
    </source>
</reference>
<dbReference type="PANTHER" id="PTHR34598">
    <property type="entry name" value="BLL6449 PROTEIN"/>
    <property type="match status" value="1"/>
</dbReference>
<gene>
    <name evidence="2" type="ORF">Sste5346_002139</name>
</gene>
<keyword evidence="3" id="KW-1185">Reference proteome</keyword>
<evidence type="ECO:0008006" key="4">
    <source>
        <dbReference type="Google" id="ProtNLM"/>
    </source>
</evidence>
<evidence type="ECO:0000313" key="2">
    <source>
        <dbReference type="EMBL" id="KAL1901072.1"/>
    </source>
</evidence>
<comment type="caution">
    <text evidence="2">The sequence shown here is derived from an EMBL/GenBank/DDBJ whole genome shotgun (WGS) entry which is preliminary data.</text>
</comment>
<accession>A0ABR3ZLG5</accession>
<comment type="similarity">
    <text evidence="1">Belongs to the asaB hydroxylase/desaturase family.</text>
</comment>
<name>A0ABR3ZLG5_9PEZI</name>
<dbReference type="Proteomes" id="UP001583186">
    <property type="component" value="Unassembled WGS sequence"/>
</dbReference>
<evidence type="ECO:0000256" key="1">
    <source>
        <dbReference type="ARBA" id="ARBA00023604"/>
    </source>
</evidence>
<protein>
    <recommendedName>
        <fullName evidence="4">Methyltransferase</fullName>
    </recommendedName>
</protein>
<organism evidence="2 3">
    <name type="scientific">Sporothrix stenoceras</name>
    <dbReference type="NCBI Taxonomy" id="5173"/>
    <lineage>
        <taxon>Eukaryota</taxon>
        <taxon>Fungi</taxon>
        <taxon>Dikarya</taxon>
        <taxon>Ascomycota</taxon>
        <taxon>Pezizomycotina</taxon>
        <taxon>Sordariomycetes</taxon>
        <taxon>Sordariomycetidae</taxon>
        <taxon>Ophiostomatales</taxon>
        <taxon>Ophiostomataceae</taxon>
        <taxon>Sporothrix</taxon>
    </lineage>
</organism>
<dbReference type="NCBIfam" id="NF041278">
    <property type="entry name" value="CmcJ_NvfI_EfuI"/>
    <property type="match status" value="1"/>
</dbReference>